<dbReference type="KEGG" id="sgu:SGLAU_32005"/>
<dbReference type="AlphaFoldDB" id="A0A089XM88"/>
<accession>A0A089XM88</accession>
<keyword evidence="2" id="KW-1185">Reference proteome</keyword>
<protein>
    <submittedName>
        <fullName evidence="1">Uncharacterized protein</fullName>
    </submittedName>
</protein>
<dbReference type="HOGENOM" id="CLU_3141181_0_0_11"/>
<dbReference type="EMBL" id="CP009438">
    <property type="protein sequence ID" value="AIS02335.1"/>
    <property type="molecule type" value="Genomic_DNA"/>
</dbReference>
<sequence>MSVSERLLQVAKACEFVDVGISANVLSHFPASWSTTASISSVDAPSFWA</sequence>
<name>A0A089XM88_STRGA</name>
<evidence type="ECO:0000313" key="2">
    <source>
        <dbReference type="Proteomes" id="UP000029482"/>
    </source>
</evidence>
<dbReference type="Proteomes" id="UP000029482">
    <property type="component" value="Chromosome"/>
</dbReference>
<reference evidence="2" key="1">
    <citation type="journal article" date="2015" name="J. Biotechnol.">
        <title>Complete genome sequence of the actinobacterium Streptomyces glaucescens GLA.O (DSM 40922) consisting of a linear chromosome and one linear plasmid.</title>
        <authorList>
            <person name="Ortseifen V."/>
            <person name="Winkler A."/>
            <person name="Albersmeier A."/>
            <person name="Wendler S."/>
            <person name="Puhler A."/>
            <person name="Kalinowski J."/>
            <person name="Ruckert C."/>
        </authorList>
    </citation>
    <scope>NUCLEOTIDE SEQUENCE [LARGE SCALE GENOMIC DNA]</scope>
    <source>
        <strain evidence="2">DSM 40922 / GLA O</strain>
    </source>
</reference>
<organism evidence="1 2">
    <name type="scientific">Streptomyces glaucescens</name>
    <dbReference type="NCBI Taxonomy" id="1907"/>
    <lineage>
        <taxon>Bacteria</taxon>
        <taxon>Bacillati</taxon>
        <taxon>Actinomycetota</taxon>
        <taxon>Actinomycetes</taxon>
        <taxon>Kitasatosporales</taxon>
        <taxon>Streptomycetaceae</taxon>
        <taxon>Streptomyces</taxon>
    </lineage>
</organism>
<gene>
    <name evidence="1" type="ORF">SGLAU_32005</name>
</gene>
<proteinExistence type="predicted"/>
<evidence type="ECO:0000313" key="1">
    <source>
        <dbReference type="EMBL" id="AIS02335.1"/>
    </source>
</evidence>